<evidence type="ECO:0000313" key="3">
    <source>
        <dbReference type="Proteomes" id="UP000004200"/>
    </source>
</evidence>
<comment type="caution">
    <text evidence="2">The sequence shown here is derived from an EMBL/GenBank/DDBJ whole genome shotgun (WGS) entry which is preliminary data.</text>
</comment>
<dbReference type="RefSeq" id="WP_007043006.1">
    <property type="nucleotide sequence ID" value="NZ_AFWT01000053.1"/>
</dbReference>
<feature type="domain" description="CHAT" evidence="1">
    <location>
        <begin position="97"/>
        <end position="323"/>
    </location>
</feature>
<gene>
    <name evidence="2" type="ORF">ThidrDRAFT_4293</name>
</gene>
<dbReference type="OrthoDB" id="5770137at2"/>
<evidence type="ECO:0000313" key="2">
    <source>
        <dbReference type="EMBL" id="EGV27914.1"/>
    </source>
</evidence>
<dbReference type="AlphaFoldDB" id="G2E7N0"/>
<sequence>MQASIEQLGSDIFCRSPQTQPPELRLAAAAAAPLLRDWSTRYAQAVRTGDPVDLLAIGREIFDWLDANGWASGWAGGTGARLLEIRVTDPGSPLGRALLDAPWELLADRNGHLAGDAVQLFELVRRIGPAAEPVKPIHSDLQVIFMAAAPEGQKILDFEAEESAILEATRHLPLHLVVEESGTVEQLGVRLDLDGPFEALHLSCHGDIHPERGPVLALEDVVGDLALADPGELVRSLGDPARTPLVFLSACRTAEQDDGARGFEPFVRELIRAGVPNVIGWDGSVYDTDAMAFAECLYRELAGRACTPRAVAQARLALRQAAQSDPRRG</sequence>
<keyword evidence="3" id="KW-1185">Reference proteome</keyword>
<name>G2E7N0_9GAMM</name>
<feature type="non-terminal residue" evidence="2">
    <location>
        <position position="329"/>
    </location>
</feature>
<evidence type="ECO:0000259" key="1">
    <source>
        <dbReference type="Pfam" id="PF12770"/>
    </source>
</evidence>
<accession>G2E7N0</accession>
<proteinExistence type="predicted"/>
<dbReference type="eggNOG" id="COG4995">
    <property type="taxonomic scope" value="Bacteria"/>
</dbReference>
<dbReference type="Proteomes" id="UP000004200">
    <property type="component" value="Unassembled WGS sequence"/>
</dbReference>
<dbReference type="STRING" id="765913.ThidrDRAFT_4293"/>
<organism evidence="2 3">
    <name type="scientific">Thiorhodococcus drewsii AZ1</name>
    <dbReference type="NCBI Taxonomy" id="765913"/>
    <lineage>
        <taxon>Bacteria</taxon>
        <taxon>Pseudomonadati</taxon>
        <taxon>Pseudomonadota</taxon>
        <taxon>Gammaproteobacteria</taxon>
        <taxon>Chromatiales</taxon>
        <taxon>Chromatiaceae</taxon>
        <taxon>Thiorhodococcus</taxon>
    </lineage>
</organism>
<dbReference type="Pfam" id="PF12770">
    <property type="entry name" value="CHAT"/>
    <property type="match status" value="1"/>
</dbReference>
<reference evidence="2 3" key="1">
    <citation type="submission" date="2011-06" db="EMBL/GenBank/DDBJ databases">
        <title>The draft genome of Thiorhodococcus drewsii AZ1.</title>
        <authorList>
            <consortium name="US DOE Joint Genome Institute (JGI-PGF)"/>
            <person name="Lucas S."/>
            <person name="Han J."/>
            <person name="Lapidus A."/>
            <person name="Cheng J.-F."/>
            <person name="Goodwin L."/>
            <person name="Pitluck S."/>
            <person name="Peters L."/>
            <person name="Land M.L."/>
            <person name="Hauser L."/>
            <person name="Vogl K."/>
            <person name="Liu Z."/>
            <person name="Imhoff J."/>
            <person name="Thiel V."/>
            <person name="Frigaard N.-U."/>
            <person name="Bryant D.A."/>
            <person name="Woyke T.J."/>
        </authorList>
    </citation>
    <scope>NUCLEOTIDE SEQUENCE [LARGE SCALE GENOMIC DNA]</scope>
    <source>
        <strain evidence="2 3">AZ1</strain>
    </source>
</reference>
<dbReference type="EMBL" id="AFWT01000053">
    <property type="protein sequence ID" value="EGV27914.1"/>
    <property type="molecule type" value="Genomic_DNA"/>
</dbReference>
<protein>
    <recommendedName>
        <fullName evidence="1">CHAT domain-containing protein</fullName>
    </recommendedName>
</protein>
<dbReference type="InterPro" id="IPR024983">
    <property type="entry name" value="CHAT_dom"/>
</dbReference>